<sequence length="221" mass="23236">MLLATSSVGVAQRLGTRIGREAEQKDGPVLINQIAECVVDRQPGFVRRWLGLLPGSVAERALIKGMTEDMSTCLDSPALVMDGKQIGFKPATLRRPVALAYVRKELRTAGQGPARDVAPWFAAAIAAQPAGEKIDATSIAVQDFGHCIATRAWGDALGLLAAEPGSPAERGAIARLKPVLGPCLTADVKLTLTVPTIREVIAEPVHHILSDAPATAAAAQR</sequence>
<evidence type="ECO:0000313" key="2">
    <source>
        <dbReference type="Proteomes" id="UP000241167"/>
    </source>
</evidence>
<gene>
    <name evidence="1" type="ORF">C7I55_14505</name>
</gene>
<dbReference type="AlphaFoldDB" id="A0A2P7QP81"/>
<reference evidence="1 2" key="1">
    <citation type="submission" date="2018-03" db="EMBL/GenBank/DDBJ databases">
        <title>The draft genome of Sphingosinicella sp. GL-C-18.</title>
        <authorList>
            <person name="Liu L."/>
            <person name="Li L."/>
            <person name="Liang L."/>
            <person name="Zhang X."/>
            <person name="Wang T."/>
        </authorList>
    </citation>
    <scope>NUCLEOTIDE SEQUENCE [LARGE SCALE GENOMIC DNA]</scope>
    <source>
        <strain evidence="1 2">GL-C-18</strain>
    </source>
</reference>
<proteinExistence type="predicted"/>
<accession>A0A2P7QP81</accession>
<dbReference type="Proteomes" id="UP000241167">
    <property type="component" value="Unassembled WGS sequence"/>
</dbReference>
<organism evidence="1 2">
    <name type="scientific">Allosphingosinicella deserti</name>
    <dbReference type="NCBI Taxonomy" id="2116704"/>
    <lineage>
        <taxon>Bacteria</taxon>
        <taxon>Pseudomonadati</taxon>
        <taxon>Pseudomonadota</taxon>
        <taxon>Alphaproteobacteria</taxon>
        <taxon>Sphingomonadales</taxon>
        <taxon>Sphingomonadaceae</taxon>
        <taxon>Allosphingosinicella</taxon>
    </lineage>
</organism>
<comment type="caution">
    <text evidence="1">The sequence shown here is derived from an EMBL/GenBank/DDBJ whole genome shotgun (WGS) entry which is preliminary data.</text>
</comment>
<dbReference type="EMBL" id="PXYI01000004">
    <property type="protein sequence ID" value="PSJ39783.1"/>
    <property type="molecule type" value="Genomic_DNA"/>
</dbReference>
<name>A0A2P7QP81_9SPHN</name>
<protein>
    <submittedName>
        <fullName evidence="1">Uncharacterized protein</fullName>
    </submittedName>
</protein>
<evidence type="ECO:0000313" key="1">
    <source>
        <dbReference type="EMBL" id="PSJ39783.1"/>
    </source>
</evidence>
<keyword evidence="2" id="KW-1185">Reference proteome</keyword>